<comment type="function">
    <text evidence="1">SASP are bound to spore DNA. They are double-stranded DNA-binding proteins that cause DNA to change to an a-like conformation. They protect the DNA backbone from chemical and enzymatic cleavage and are thus involved in dormant spore's high resistance to UV light.</text>
</comment>
<dbReference type="InterPro" id="IPR050847">
    <property type="entry name" value="SASP_DNA-binding"/>
</dbReference>
<dbReference type="InterPro" id="IPR038300">
    <property type="entry name" value="SASP_sf_alpha/beta"/>
</dbReference>
<reference evidence="3 4" key="1">
    <citation type="submission" date="2020-08" db="EMBL/GenBank/DDBJ databases">
        <title>Genomic Encyclopedia of Type Strains, Phase IV (KMG-IV): sequencing the most valuable type-strain genomes for metagenomic binning, comparative biology and taxonomic classification.</title>
        <authorList>
            <person name="Goeker M."/>
        </authorList>
    </citation>
    <scope>NUCLEOTIDE SEQUENCE [LARGE SCALE GENOMIC DNA]</scope>
    <source>
        <strain evidence="3 4">DSM 103526</strain>
    </source>
</reference>
<dbReference type="PANTHER" id="PTHR36107:SF1">
    <property type="entry name" value="SMALL, ACID-SOLUBLE SPORE PROTEIN A"/>
    <property type="match status" value="1"/>
</dbReference>
<dbReference type="AlphaFoldDB" id="A0A841KXX7"/>
<name>A0A841KXX7_9FIRM</name>
<dbReference type="GO" id="GO:0003690">
    <property type="term" value="F:double-stranded DNA binding"/>
    <property type="evidence" value="ECO:0007669"/>
    <property type="project" value="InterPro"/>
</dbReference>
<evidence type="ECO:0008006" key="5">
    <source>
        <dbReference type="Google" id="ProtNLM"/>
    </source>
</evidence>
<organism evidence="3 4">
    <name type="scientific">Anaerosolibacter carboniphilus</name>
    <dbReference type="NCBI Taxonomy" id="1417629"/>
    <lineage>
        <taxon>Bacteria</taxon>
        <taxon>Bacillati</taxon>
        <taxon>Bacillota</taxon>
        <taxon>Clostridia</taxon>
        <taxon>Peptostreptococcales</taxon>
        <taxon>Thermotaleaceae</taxon>
        <taxon>Anaerosolibacter</taxon>
    </lineage>
</organism>
<protein>
    <recommendedName>
        <fullName evidence="5">Small, acid-soluble spore protein, alpha/beta type</fullName>
    </recommendedName>
</protein>
<dbReference type="InterPro" id="IPR001448">
    <property type="entry name" value="SASP_alpha/beta-type"/>
</dbReference>
<evidence type="ECO:0000313" key="4">
    <source>
        <dbReference type="Proteomes" id="UP000579281"/>
    </source>
</evidence>
<evidence type="ECO:0000256" key="2">
    <source>
        <dbReference type="ARBA" id="ARBA00022969"/>
    </source>
</evidence>
<evidence type="ECO:0000256" key="1">
    <source>
        <dbReference type="ARBA" id="ARBA00003863"/>
    </source>
</evidence>
<dbReference type="Proteomes" id="UP000579281">
    <property type="component" value="Unassembled WGS sequence"/>
</dbReference>
<dbReference type="PANTHER" id="PTHR36107">
    <property type="entry name" value="SMALL, ACID-SOLUBLE SPORE PROTEIN A"/>
    <property type="match status" value="1"/>
</dbReference>
<dbReference type="RefSeq" id="WP_184312800.1">
    <property type="nucleotide sequence ID" value="NZ_JACHEN010000036.1"/>
</dbReference>
<dbReference type="GO" id="GO:0030435">
    <property type="term" value="P:sporulation resulting in formation of a cellular spore"/>
    <property type="evidence" value="ECO:0007669"/>
    <property type="project" value="UniProtKB-KW"/>
</dbReference>
<proteinExistence type="predicted"/>
<dbReference type="GO" id="GO:0006265">
    <property type="term" value="P:DNA topological change"/>
    <property type="evidence" value="ECO:0007669"/>
    <property type="project" value="InterPro"/>
</dbReference>
<accession>A0A841KXX7</accession>
<keyword evidence="4" id="KW-1185">Reference proteome</keyword>
<comment type="caution">
    <text evidence="3">The sequence shown here is derived from an EMBL/GenBank/DDBJ whole genome shotgun (WGS) entry which is preliminary data.</text>
</comment>
<dbReference type="EMBL" id="JACHEN010000036">
    <property type="protein sequence ID" value="MBB6218311.1"/>
    <property type="molecule type" value="Genomic_DNA"/>
</dbReference>
<dbReference type="Gene3D" id="6.10.10.80">
    <property type="entry name" value="Small, acid-soluble spore protein, alpha/beta type-like"/>
    <property type="match status" value="1"/>
</dbReference>
<dbReference type="Pfam" id="PF00269">
    <property type="entry name" value="SASP"/>
    <property type="match status" value="1"/>
</dbReference>
<gene>
    <name evidence="3" type="ORF">HNQ80_004475</name>
</gene>
<keyword evidence="2" id="KW-0749">Sporulation</keyword>
<evidence type="ECO:0000313" key="3">
    <source>
        <dbReference type="EMBL" id="MBB6218311.1"/>
    </source>
</evidence>
<sequence length="69" mass="7629">MRRGPVDPNATKALLQMREEIAKEMGVSEQLHHPNGSLTASVENIYLGGRVGGNMTRRLIEIAEKQLTN</sequence>